<dbReference type="InterPro" id="IPR029068">
    <property type="entry name" value="Glyas_Bleomycin-R_OHBP_Dase"/>
</dbReference>
<dbReference type="EMBL" id="AP022591">
    <property type="protein sequence ID" value="BBY45204.1"/>
    <property type="molecule type" value="Genomic_DNA"/>
</dbReference>
<organism evidence="1 2">
    <name type="scientific">Mycolicibacterium celeriflavum</name>
    <name type="common">Mycobacterium celeriflavum</name>
    <dbReference type="NCBI Taxonomy" id="1249101"/>
    <lineage>
        <taxon>Bacteria</taxon>
        <taxon>Bacillati</taxon>
        <taxon>Actinomycetota</taxon>
        <taxon>Actinomycetes</taxon>
        <taxon>Mycobacteriales</taxon>
        <taxon>Mycobacteriaceae</taxon>
        <taxon>Mycolicibacterium</taxon>
    </lineage>
</organism>
<dbReference type="Proteomes" id="UP000466431">
    <property type="component" value="Chromosome"/>
</dbReference>
<gene>
    <name evidence="1" type="ORF">MCEL_34990</name>
</gene>
<evidence type="ECO:0000313" key="2">
    <source>
        <dbReference type="Proteomes" id="UP000466431"/>
    </source>
</evidence>
<dbReference type="AlphaFoldDB" id="A0A7I7RKW7"/>
<evidence type="ECO:0000313" key="1">
    <source>
        <dbReference type="EMBL" id="BBY45204.1"/>
    </source>
</evidence>
<name>A0A7I7RKW7_MYCCF</name>
<dbReference type="CDD" id="cd06587">
    <property type="entry name" value="VOC"/>
    <property type="match status" value="1"/>
</dbReference>
<proteinExistence type="predicted"/>
<reference evidence="1 2" key="1">
    <citation type="journal article" date="2019" name="Emerg. Microbes Infect.">
        <title>Comprehensive subspecies identification of 175 nontuberculous mycobacteria species based on 7547 genomic profiles.</title>
        <authorList>
            <person name="Matsumoto Y."/>
            <person name="Kinjo T."/>
            <person name="Motooka D."/>
            <person name="Nabeya D."/>
            <person name="Jung N."/>
            <person name="Uechi K."/>
            <person name="Horii T."/>
            <person name="Iida T."/>
            <person name="Fujita J."/>
            <person name="Nakamura S."/>
        </authorList>
    </citation>
    <scope>NUCLEOTIDE SEQUENCE [LARGE SCALE GENOMIC DNA]</scope>
    <source>
        <strain evidence="1 2">JCM 18439</strain>
    </source>
</reference>
<dbReference type="SUPFAM" id="SSF54593">
    <property type="entry name" value="Glyoxalase/Bleomycin resistance protein/Dihydroxybiphenyl dioxygenase"/>
    <property type="match status" value="1"/>
</dbReference>
<sequence length="179" mass="20081">MGKSMGTEPQPATNGATVASALIRVAELERSVNFYRDVFSCSVAIHEENTALLLTPDGFQIYLHSTGQPRRPPLASLGVQYLMWATDSEAEFERLAGRLRVHDQDTYQYTENEMSFVEGCDPDGGRVFVAHPSPSRRPRQLIASRLRGVVRPRSERTLQRLRIPRRRRIVETAPSSVGS</sequence>
<keyword evidence="2" id="KW-1185">Reference proteome</keyword>
<dbReference type="KEGG" id="mcee:MCEL_34990"/>
<evidence type="ECO:0008006" key="3">
    <source>
        <dbReference type="Google" id="ProtNLM"/>
    </source>
</evidence>
<accession>A0A7I7RKW7</accession>
<protein>
    <recommendedName>
        <fullName evidence="3">Glyoxalase</fullName>
    </recommendedName>
</protein>
<dbReference type="Gene3D" id="3.10.180.10">
    <property type="entry name" value="2,3-Dihydroxybiphenyl 1,2-Dioxygenase, domain 1"/>
    <property type="match status" value="1"/>
</dbReference>